<keyword evidence="1 2" id="KW-0175">Coiled coil</keyword>
<feature type="compositionally biased region" description="Basic and acidic residues" evidence="3">
    <location>
        <begin position="1149"/>
        <end position="1191"/>
    </location>
</feature>
<dbReference type="GO" id="GO:0005737">
    <property type="term" value="C:cytoplasm"/>
    <property type="evidence" value="ECO:0007669"/>
    <property type="project" value="TreeGrafter"/>
</dbReference>
<feature type="compositionally biased region" description="Basic and acidic residues" evidence="3">
    <location>
        <begin position="558"/>
        <end position="569"/>
    </location>
</feature>
<feature type="compositionally biased region" description="Basic and acidic residues" evidence="3">
    <location>
        <begin position="964"/>
        <end position="978"/>
    </location>
</feature>
<feature type="compositionally biased region" description="Basic and acidic residues" evidence="3">
    <location>
        <begin position="1071"/>
        <end position="1080"/>
    </location>
</feature>
<feature type="compositionally biased region" description="Basic and acidic residues" evidence="3">
    <location>
        <begin position="632"/>
        <end position="672"/>
    </location>
</feature>
<feature type="compositionally biased region" description="Basic and acidic residues" evidence="3">
    <location>
        <begin position="611"/>
        <end position="625"/>
    </location>
</feature>
<feature type="region of interest" description="Disordered" evidence="3">
    <location>
        <begin position="754"/>
        <end position="898"/>
    </location>
</feature>
<feature type="region of interest" description="Disordered" evidence="3">
    <location>
        <begin position="539"/>
        <end position="569"/>
    </location>
</feature>
<comment type="caution">
    <text evidence="4">The sequence shown here is derived from an EMBL/GenBank/DDBJ whole genome shotgun (WGS) entry which is preliminary data.</text>
</comment>
<feature type="compositionally biased region" description="Acidic residues" evidence="3">
    <location>
        <begin position="854"/>
        <end position="863"/>
    </location>
</feature>
<organism evidence="4 5">
    <name type="scientific">Salix brachista</name>
    <dbReference type="NCBI Taxonomy" id="2182728"/>
    <lineage>
        <taxon>Eukaryota</taxon>
        <taxon>Viridiplantae</taxon>
        <taxon>Streptophyta</taxon>
        <taxon>Embryophyta</taxon>
        <taxon>Tracheophyta</taxon>
        <taxon>Spermatophyta</taxon>
        <taxon>Magnoliopsida</taxon>
        <taxon>eudicotyledons</taxon>
        <taxon>Gunneridae</taxon>
        <taxon>Pentapetalae</taxon>
        <taxon>rosids</taxon>
        <taxon>fabids</taxon>
        <taxon>Malpighiales</taxon>
        <taxon>Salicaceae</taxon>
        <taxon>Saliceae</taxon>
        <taxon>Salix</taxon>
    </lineage>
</organism>
<dbReference type="GO" id="GO:0030276">
    <property type="term" value="F:clathrin binding"/>
    <property type="evidence" value="ECO:0007669"/>
    <property type="project" value="TreeGrafter"/>
</dbReference>
<feature type="region of interest" description="Disordered" evidence="3">
    <location>
        <begin position="947"/>
        <end position="983"/>
    </location>
</feature>
<evidence type="ECO:0000313" key="4">
    <source>
        <dbReference type="EMBL" id="KAB5556850.1"/>
    </source>
</evidence>
<feature type="region of interest" description="Disordered" evidence="3">
    <location>
        <begin position="434"/>
        <end position="467"/>
    </location>
</feature>
<gene>
    <name evidence="4" type="ORF">DKX38_007759</name>
</gene>
<feature type="coiled-coil region" evidence="2">
    <location>
        <begin position="1366"/>
        <end position="1401"/>
    </location>
</feature>
<accession>A0A5N5MNT9</accession>
<dbReference type="GO" id="GO:0031982">
    <property type="term" value="C:vesicle"/>
    <property type="evidence" value="ECO:0007669"/>
    <property type="project" value="TreeGrafter"/>
</dbReference>
<dbReference type="PANTHER" id="PTHR23172">
    <property type="entry name" value="AUXILIN/CYCLIN G-ASSOCIATED KINASE-RELATED"/>
    <property type="match status" value="1"/>
</dbReference>
<evidence type="ECO:0008006" key="6">
    <source>
        <dbReference type="Google" id="ProtNLM"/>
    </source>
</evidence>
<evidence type="ECO:0000256" key="1">
    <source>
        <dbReference type="ARBA" id="ARBA00023054"/>
    </source>
</evidence>
<feature type="compositionally biased region" description="Basic and acidic residues" evidence="3">
    <location>
        <begin position="754"/>
        <end position="827"/>
    </location>
</feature>
<dbReference type="Proteomes" id="UP000326939">
    <property type="component" value="Chromosome 5"/>
</dbReference>
<feature type="compositionally biased region" description="Basic and acidic residues" evidence="3">
    <location>
        <begin position="680"/>
        <end position="720"/>
    </location>
</feature>
<feature type="compositionally biased region" description="Basic and acidic residues" evidence="3">
    <location>
        <begin position="1089"/>
        <end position="1114"/>
    </location>
</feature>
<keyword evidence="5" id="KW-1185">Reference proteome</keyword>
<proteinExistence type="predicted"/>
<evidence type="ECO:0000256" key="2">
    <source>
        <dbReference type="SAM" id="Coils"/>
    </source>
</evidence>
<dbReference type="SUPFAM" id="SSF46565">
    <property type="entry name" value="Chaperone J-domain"/>
    <property type="match status" value="1"/>
</dbReference>
<dbReference type="InterPro" id="IPR036869">
    <property type="entry name" value="J_dom_sf"/>
</dbReference>
<feature type="compositionally biased region" description="Basic and acidic residues" evidence="3">
    <location>
        <begin position="864"/>
        <end position="883"/>
    </location>
</feature>
<reference evidence="5" key="1">
    <citation type="journal article" date="2019" name="Gigascience">
        <title>De novo genome assembly of the endangered Acer yangbiense, a plant species with extremely small populations endemic to Yunnan Province, China.</title>
        <authorList>
            <person name="Yang J."/>
            <person name="Wariss H.M."/>
            <person name="Tao L."/>
            <person name="Zhang R."/>
            <person name="Yun Q."/>
            <person name="Hollingsworth P."/>
            <person name="Dao Z."/>
            <person name="Luo G."/>
            <person name="Guo H."/>
            <person name="Ma Y."/>
            <person name="Sun W."/>
        </authorList>
    </citation>
    <scope>NUCLEOTIDE SEQUENCE [LARGE SCALE GENOMIC DNA]</scope>
    <source>
        <strain evidence="5">cv. br00</strain>
    </source>
</reference>
<feature type="region of interest" description="Disordered" evidence="3">
    <location>
        <begin position="284"/>
        <end position="332"/>
    </location>
</feature>
<dbReference type="FunFam" id="1.10.287.110:FF:000009">
    <property type="entry name" value="Auxilin-related protein 1"/>
    <property type="match status" value="1"/>
</dbReference>
<protein>
    <recommendedName>
        <fullName evidence="6">J domain-containing protein</fullName>
    </recommendedName>
</protein>
<feature type="region of interest" description="Disordered" evidence="3">
    <location>
        <begin position="367"/>
        <end position="391"/>
    </location>
</feature>
<dbReference type="Gene3D" id="1.10.287.110">
    <property type="entry name" value="DnaJ domain"/>
    <property type="match status" value="1"/>
</dbReference>
<dbReference type="GO" id="GO:0072318">
    <property type="term" value="P:clathrin coat disassembly"/>
    <property type="evidence" value="ECO:0007669"/>
    <property type="project" value="TreeGrafter"/>
</dbReference>
<feature type="region of interest" description="Disordered" evidence="3">
    <location>
        <begin position="1069"/>
        <end position="1191"/>
    </location>
</feature>
<feature type="region of interest" description="Disordered" evidence="3">
    <location>
        <begin position="602"/>
        <end position="720"/>
    </location>
</feature>
<name>A0A5N5MNT9_9ROSI</name>
<feature type="compositionally biased region" description="Polar residues" evidence="3">
    <location>
        <begin position="1127"/>
        <end position="1136"/>
    </location>
</feature>
<feature type="compositionally biased region" description="Pro residues" evidence="3">
    <location>
        <begin position="290"/>
        <end position="300"/>
    </location>
</feature>
<feature type="compositionally biased region" description="Basic and acidic residues" evidence="3">
    <location>
        <begin position="382"/>
        <end position="391"/>
    </location>
</feature>
<dbReference type="EMBL" id="VDCV01000005">
    <property type="protein sequence ID" value="KAB5556850.1"/>
    <property type="molecule type" value="Genomic_DNA"/>
</dbReference>
<feature type="compositionally biased region" description="Low complexity" evidence="3">
    <location>
        <begin position="317"/>
        <end position="328"/>
    </location>
</feature>
<dbReference type="GO" id="GO:0072583">
    <property type="term" value="P:clathrin-dependent endocytosis"/>
    <property type="evidence" value="ECO:0007669"/>
    <property type="project" value="TreeGrafter"/>
</dbReference>
<feature type="region of interest" description="Disordered" evidence="3">
    <location>
        <begin position="1011"/>
        <end position="1030"/>
    </location>
</feature>
<feature type="compositionally biased region" description="Basic and acidic residues" evidence="3">
    <location>
        <begin position="434"/>
        <end position="453"/>
    </location>
</feature>
<evidence type="ECO:0000313" key="5">
    <source>
        <dbReference type="Proteomes" id="UP000326939"/>
    </source>
</evidence>
<feature type="compositionally biased region" description="Basic and acidic residues" evidence="3">
    <location>
        <begin position="834"/>
        <end position="850"/>
    </location>
</feature>
<evidence type="ECO:0000256" key="3">
    <source>
        <dbReference type="SAM" id="MobiDB-lite"/>
    </source>
</evidence>
<dbReference type="PANTHER" id="PTHR23172:SF87">
    <property type="entry name" value="CHAPERONE DNAJ-DOMAIN SUPERFAMILY PROTEIN"/>
    <property type="match status" value="1"/>
</dbReference>
<sequence>MENLTHSQHPNMLSRKPFTNPSKTVYDDVFAASPRFGAAPTLSPRVEDYGEIFGAFHAPRGDSSSIPVLDLPLVDNEAAEDVFFDVRSCSGFDYNEVFSGFSASDFDVSFEELMTEQSNGRDFSSDEAWTPEDPEFLSEVSDNSANNRCLSNGDSHESIDGSMEFNISYHKASQSSNKGMSNGITHVTHLFDVPGYAFMVDKSMSLPKTDDEYPTLHVSDDGHLNFDFTGEMMGGKKLRKTMSHPANGSADGLVYGNEVRPHKEYVRNGSLPNETFVTVSDVNLKTHPSQLPPPSRPPPALDVKKRDSSKSTPNCESVASSGSAGDSSPPYFDVEVDASSSAAASAAAIKEAMEKAQAKLKSAKELMERKRDGFQSHTKSGLKNDRKDREGRVSKVVDVFGTKKYEEGTCERENKIEFPVMEERRNIRIPDSLEGKRHLHAAEKSSDEMHGRESFSPQGSDRIDEAGEWKEATQFFELVRTNVPGKVAESANNDNILMQNTDIHEQGQKVKNPATEEMQQQQENGKKVQAFTADHELEEYAKNPKLSKPAHDQGGSDGRSEAAKVSHGEKGLEMKVQVAQEVFRVKDEEIFRMNLLSLETEKRQTRANGSQKHENMVEVPREQSKLEVMQTAEDKKEPLPKEAIRSVENEKQFIHVGGERSTFEQEENEKMFKAAPEQMENERRLKEALKQEEKEKRIDEARVREETEKKQREACEKEEKEKRLRAALEWEENERKLKEAFVEENERRLKEICEKEEYERRQGEATDREENERRQREAREREENEKRLKEALEKEENERRLEENEGRVREVCQSKENEKRSKEALEHKNKKKQKEANEREGTEKKSKDGFGNEGIEEDLEQEATENRLEETNELDESGKLREDLEGEAGELGTCESEEIGGASQEICNLGNSEVKLKNVTENDGQGVLNEMGGNCRVAKQACETDDNRNLGSTRLVGKHGGKNRKQEVTRENAHEEISKLSPGMKIGNKEAIVETVNAQVDGQTEVSDMDQGNLEHEKNQSIVEDDATSVYGDERMRKAGEAGNGTGQKSIEKTKKAFQMESDIANQGKEFAQDRGERRKNMPQAVVLNHEDRKDNFMSTGEEKKSVVTGRRIEAAQPADLEAKGSTLGSTQQFNASERKMKNLNKTLSPEEKAAERMRREKELEMEHLRKMEGEREREREREREKDRMAVDRAALEAHERVHTEARDRAERAAVERAITEARGRLEKACVEAREKSLADNKTSLEARLRERAAVERATAEVRERAFGKVMSERTAFETRERVEKSVSDKFSASSRNGGMGPSTSSSVYNGVYSAQTRISMQFLTYLCTYLLFSFIASESCIPVQKGSYYMERSEGVEVESPQRCKARLERHRRTAERAAKALAEKNMRDLLAQREQAERNRLAETLDADVKRWSSGKEGNLRALLSTLQYILGPDSGWQPIPLTEVITSAAVKKVYRKATLCVHPDKLQQRGASIQQKYICEKVFDLLKVRITLPHQSQSVEAASSNTFSPNGSLEQVQLRRAVAQASLLYLVLIAYLQQATHSVRIKYYAMKVAISVPNLLSNCKNLHAKGKALKSWPHLILGEKAEELGNESTKLDKFLERFVMVVFCTDQGVL</sequence>